<keyword evidence="1" id="KW-0732">Signal</keyword>
<proteinExistence type="predicted"/>
<feature type="signal peptide" evidence="1">
    <location>
        <begin position="1"/>
        <end position="24"/>
    </location>
</feature>
<organism evidence="2 3">
    <name type="scientific">Aureibaculum algae</name>
    <dbReference type="NCBI Taxonomy" id="2584122"/>
    <lineage>
        <taxon>Bacteria</taxon>
        <taxon>Pseudomonadati</taxon>
        <taxon>Bacteroidota</taxon>
        <taxon>Flavobacteriia</taxon>
        <taxon>Flavobacteriales</taxon>
        <taxon>Flavobacteriaceae</taxon>
        <taxon>Aureibaculum</taxon>
    </lineage>
</organism>
<evidence type="ECO:0000313" key="2">
    <source>
        <dbReference type="EMBL" id="QCX38895.1"/>
    </source>
</evidence>
<dbReference type="EMBL" id="CP040749">
    <property type="protein sequence ID" value="QCX38895.1"/>
    <property type="molecule type" value="Genomic_DNA"/>
</dbReference>
<keyword evidence="3" id="KW-1185">Reference proteome</keyword>
<evidence type="ECO:0000313" key="3">
    <source>
        <dbReference type="Proteomes" id="UP000306229"/>
    </source>
</evidence>
<dbReference type="OrthoDB" id="1150095at2"/>
<dbReference type="PROSITE" id="PS51257">
    <property type="entry name" value="PROKAR_LIPOPROTEIN"/>
    <property type="match status" value="1"/>
</dbReference>
<evidence type="ECO:0008006" key="4">
    <source>
        <dbReference type="Google" id="ProtNLM"/>
    </source>
</evidence>
<protein>
    <recommendedName>
        <fullName evidence="4">Lipoprotein</fullName>
    </recommendedName>
</protein>
<evidence type="ECO:0000256" key="1">
    <source>
        <dbReference type="SAM" id="SignalP"/>
    </source>
</evidence>
<gene>
    <name evidence="2" type="ORF">FF125_10780</name>
</gene>
<dbReference type="RefSeq" id="WP_138949774.1">
    <property type="nucleotide sequence ID" value="NZ_CP040749.1"/>
</dbReference>
<name>A0A5B7TQ42_9FLAO</name>
<sequence>MKNLLKITSICLVFTLFSCGGSDAPQMNTKDGLEKIKTIANEKFGSDMEVYSMTIYSQEDLNSSLGLVTIKYIKDGKRYSRMYSEKTAHTEAKLQDEKADSDSFQKKLFLDKAQGKMKISDIDTDKIIANIDKALTIIGEDVATHQLRNYTINVDPKTNAITSNFELHVTQTGEGTSIEGRNIVTNFYEANFEADAEGNVEMTD</sequence>
<dbReference type="AlphaFoldDB" id="A0A5B7TQ42"/>
<reference evidence="2 3" key="1">
    <citation type="submission" date="2019-05" db="EMBL/GenBank/DDBJ databases">
        <title>Algicella ahnfeltiae gen. nov., sp. nov., a novel marine bacterium of the family Flavobacteriaceae isolated from a red alga.</title>
        <authorList>
            <person name="Nedashkovskaya O.I."/>
            <person name="Kukhlevskiy A.D."/>
            <person name="Kim S.-G."/>
            <person name="Zhukova N.V."/>
            <person name="Mikhailov V.V."/>
        </authorList>
    </citation>
    <scope>NUCLEOTIDE SEQUENCE [LARGE SCALE GENOMIC DNA]</scope>
    <source>
        <strain evidence="2 3">10Alg115</strain>
    </source>
</reference>
<dbReference type="Proteomes" id="UP000306229">
    <property type="component" value="Chromosome"/>
</dbReference>
<dbReference type="KEGG" id="fbe:FF125_10780"/>
<accession>A0A5B7TQ42</accession>
<feature type="chain" id="PRO_5022668317" description="Lipoprotein" evidence="1">
    <location>
        <begin position="25"/>
        <end position="204"/>
    </location>
</feature>